<evidence type="ECO:0000256" key="10">
    <source>
        <dbReference type="ARBA" id="ARBA00023242"/>
    </source>
</evidence>
<evidence type="ECO:0000256" key="11">
    <source>
        <dbReference type="SAM" id="MobiDB-lite"/>
    </source>
</evidence>
<keyword evidence="5" id="KW-0479">Metal-binding</keyword>
<dbReference type="GO" id="GO:0004518">
    <property type="term" value="F:nuclease activity"/>
    <property type="evidence" value="ECO:0007669"/>
    <property type="project" value="UniProtKB-KW"/>
</dbReference>
<feature type="compositionally biased region" description="Polar residues" evidence="11">
    <location>
        <begin position="307"/>
        <end position="317"/>
    </location>
</feature>
<dbReference type="SUPFAM" id="SSF56219">
    <property type="entry name" value="DNase I-like"/>
    <property type="match status" value="1"/>
</dbReference>
<comment type="cofactor">
    <cofactor evidence="2">
        <name>Mg(2+)</name>
        <dbReference type="ChEBI" id="CHEBI:18420"/>
    </cofactor>
</comment>
<keyword evidence="13" id="KW-1185">Reference proteome</keyword>
<feature type="compositionally biased region" description="Low complexity" evidence="11">
    <location>
        <begin position="293"/>
        <end position="306"/>
    </location>
</feature>
<evidence type="ECO:0000256" key="7">
    <source>
        <dbReference type="ARBA" id="ARBA00022801"/>
    </source>
</evidence>
<dbReference type="InterPro" id="IPR036691">
    <property type="entry name" value="Endo/exonu/phosph_ase_sf"/>
</dbReference>
<sequence>MPVSNDIANCTAMLDALYLCATPPKQFSNLYLYGDYSPCSDERHNLRVCMSAKVQSDPEEARKILQDLIVLRGEKDMRLRENSPTDKTIWNLKGKSIEILINQIETIRRSDSARTPLLLLLFNFLLLILHPNHAFTMSSFQDQLKSYRSAKAKNAAAPTPATTTTALSTSSDPPSSPARPPNIDPEAWSALPDDLKAELSSSYSTSTKRPRSPSPPSAPAPRTTTSKSASTSIDTITFGKHPYIRNLMKKGQVTLKPTTPKYAFSAPPTKLSAGSAKRPKPNPTGLSSNTAISLLSDSDSDSTTDSNPLSNPPTSSVTLPLLTQNLWFDESNQALRMNHLKNNHFSKNETFVACQELTAGLLQHLSPSSSSLYSLHDQQIKQSPNSGVGRDLSYGCAMLFPKTRAPTVTGTFLFSNSKMARGLTFGIVDNILLASTHLESFNGPNDTGSANRAKQVSEFKEFVQTLVSQNLVKAAVVMGDMNWDDEKPTKSKRALGDEAMQNLLGPEWVDAFRNLYSFETKDGFTYDGKKNEMLGSYLCRRFDRILLYPAEKVEVSEAEIVGQEVIPGGGELTVPTTKPRLAQP</sequence>
<evidence type="ECO:0000256" key="1">
    <source>
        <dbReference type="ARBA" id="ARBA00001936"/>
    </source>
</evidence>
<dbReference type="EMBL" id="BRXW01000394">
    <property type="protein sequence ID" value="GMH50322.1"/>
    <property type="molecule type" value="Genomic_DNA"/>
</dbReference>
<feature type="region of interest" description="Disordered" evidence="11">
    <location>
        <begin position="258"/>
        <end position="317"/>
    </location>
</feature>
<feature type="compositionally biased region" description="Low complexity" evidence="11">
    <location>
        <begin position="220"/>
        <end position="232"/>
    </location>
</feature>
<feature type="compositionally biased region" description="Pro residues" evidence="11">
    <location>
        <begin position="174"/>
        <end position="183"/>
    </location>
</feature>
<dbReference type="Proteomes" id="UP001165122">
    <property type="component" value="Unassembled WGS sequence"/>
</dbReference>
<evidence type="ECO:0000256" key="8">
    <source>
        <dbReference type="ARBA" id="ARBA00022842"/>
    </source>
</evidence>
<evidence type="ECO:0000256" key="4">
    <source>
        <dbReference type="ARBA" id="ARBA00022722"/>
    </source>
</evidence>
<dbReference type="GO" id="GO:0005737">
    <property type="term" value="C:cytoplasm"/>
    <property type="evidence" value="ECO:0007669"/>
    <property type="project" value="TreeGrafter"/>
</dbReference>
<evidence type="ECO:0000256" key="3">
    <source>
        <dbReference type="ARBA" id="ARBA00004123"/>
    </source>
</evidence>
<dbReference type="GO" id="GO:0005634">
    <property type="term" value="C:nucleus"/>
    <property type="evidence" value="ECO:0007669"/>
    <property type="project" value="UniProtKB-SubCell"/>
</dbReference>
<dbReference type="GO" id="GO:0006302">
    <property type="term" value="P:double-strand break repair"/>
    <property type="evidence" value="ECO:0007669"/>
    <property type="project" value="TreeGrafter"/>
</dbReference>
<keyword evidence="7" id="KW-0378">Hydrolase</keyword>
<keyword evidence="4" id="KW-0540">Nuclease</keyword>
<dbReference type="GO" id="GO:0003697">
    <property type="term" value="F:single-stranded DNA binding"/>
    <property type="evidence" value="ECO:0007669"/>
    <property type="project" value="TreeGrafter"/>
</dbReference>
<gene>
    <name evidence="12" type="ORF">TrLO_g13915</name>
</gene>
<evidence type="ECO:0000313" key="12">
    <source>
        <dbReference type="EMBL" id="GMH50322.1"/>
    </source>
</evidence>
<evidence type="ECO:0008006" key="14">
    <source>
        <dbReference type="Google" id="ProtNLM"/>
    </source>
</evidence>
<evidence type="ECO:0000256" key="2">
    <source>
        <dbReference type="ARBA" id="ARBA00001946"/>
    </source>
</evidence>
<keyword evidence="10" id="KW-0539">Nucleus</keyword>
<organism evidence="12 13">
    <name type="scientific">Triparma laevis f. longispina</name>
    <dbReference type="NCBI Taxonomy" id="1714387"/>
    <lineage>
        <taxon>Eukaryota</taxon>
        <taxon>Sar</taxon>
        <taxon>Stramenopiles</taxon>
        <taxon>Ochrophyta</taxon>
        <taxon>Bolidophyceae</taxon>
        <taxon>Parmales</taxon>
        <taxon>Triparmaceae</taxon>
        <taxon>Triparma</taxon>
    </lineage>
</organism>
<reference evidence="13" key="1">
    <citation type="journal article" date="2023" name="Commun. Biol.">
        <title>Genome analysis of Parmales, the sister group of diatoms, reveals the evolutionary specialization of diatoms from phago-mixotrophs to photoautotrophs.</title>
        <authorList>
            <person name="Ban H."/>
            <person name="Sato S."/>
            <person name="Yoshikawa S."/>
            <person name="Yamada K."/>
            <person name="Nakamura Y."/>
            <person name="Ichinomiya M."/>
            <person name="Sato N."/>
            <person name="Blanc-Mathieu R."/>
            <person name="Endo H."/>
            <person name="Kuwata A."/>
            <person name="Ogata H."/>
        </authorList>
    </citation>
    <scope>NUCLEOTIDE SEQUENCE [LARGE SCALE GENOMIC DNA]</scope>
    <source>
        <strain evidence="13">NIES 3700</strain>
    </source>
</reference>
<keyword evidence="9" id="KW-0234">DNA repair</keyword>
<proteinExistence type="predicted"/>
<dbReference type="AlphaFoldDB" id="A0A9W6Z986"/>
<dbReference type="OrthoDB" id="9975959at2759"/>
<comment type="cofactor">
    <cofactor evidence="1">
        <name>Mn(2+)</name>
        <dbReference type="ChEBI" id="CHEBI:29035"/>
    </cofactor>
</comment>
<feature type="region of interest" description="Disordered" evidence="11">
    <location>
        <begin position="154"/>
        <end position="234"/>
    </location>
</feature>
<keyword evidence="6" id="KW-0227">DNA damage</keyword>
<name>A0A9W6Z986_9STRA</name>
<evidence type="ECO:0000313" key="13">
    <source>
        <dbReference type="Proteomes" id="UP001165122"/>
    </source>
</evidence>
<dbReference type="PANTHER" id="PTHR15822:SF4">
    <property type="entry name" value="TYROSYL-DNA PHOSPHODIESTERASE 2"/>
    <property type="match status" value="1"/>
</dbReference>
<accession>A0A9W6Z986</accession>
<evidence type="ECO:0000256" key="5">
    <source>
        <dbReference type="ARBA" id="ARBA00022723"/>
    </source>
</evidence>
<feature type="compositionally biased region" description="Low complexity" evidence="11">
    <location>
        <begin position="154"/>
        <end position="173"/>
    </location>
</feature>
<evidence type="ECO:0000256" key="6">
    <source>
        <dbReference type="ARBA" id="ARBA00022763"/>
    </source>
</evidence>
<dbReference type="GO" id="GO:0070260">
    <property type="term" value="F:5'-tyrosyl-DNA phosphodiesterase activity"/>
    <property type="evidence" value="ECO:0007669"/>
    <property type="project" value="TreeGrafter"/>
</dbReference>
<keyword evidence="8" id="KW-0460">Magnesium</keyword>
<dbReference type="InterPro" id="IPR051547">
    <property type="entry name" value="TDP2-like"/>
</dbReference>
<comment type="subcellular location">
    <subcellularLocation>
        <location evidence="3">Nucleus</location>
    </subcellularLocation>
</comment>
<protein>
    <recommendedName>
        <fullName evidence="14">Endonuclease/exonuclease/phosphatase domain-containing protein</fullName>
    </recommendedName>
</protein>
<dbReference type="GO" id="GO:0046872">
    <property type="term" value="F:metal ion binding"/>
    <property type="evidence" value="ECO:0007669"/>
    <property type="project" value="UniProtKB-KW"/>
</dbReference>
<dbReference type="PANTHER" id="PTHR15822">
    <property type="entry name" value="TRAF AND TNF RECEPTOR-ASSOCIATED PROTEIN"/>
    <property type="match status" value="1"/>
</dbReference>
<comment type="caution">
    <text evidence="12">The sequence shown here is derived from an EMBL/GenBank/DDBJ whole genome shotgun (WGS) entry which is preliminary data.</text>
</comment>
<dbReference type="Pfam" id="PF11326">
    <property type="entry name" value="PANTS-like"/>
    <property type="match status" value="1"/>
</dbReference>
<dbReference type="InterPro" id="IPR021475">
    <property type="entry name" value="Pants/Emi1-like"/>
</dbReference>
<evidence type="ECO:0000256" key="9">
    <source>
        <dbReference type="ARBA" id="ARBA00023204"/>
    </source>
</evidence>
<dbReference type="Gene3D" id="3.60.10.10">
    <property type="entry name" value="Endonuclease/exonuclease/phosphatase"/>
    <property type="match status" value="1"/>
</dbReference>